<feature type="transmembrane region" description="Helical" evidence="13">
    <location>
        <begin position="372"/>
        <end position="405"/>
    </location>
</feature>
<evidence type="ECO:0000256" key="2">
    <source>
        <dbReference type="ARBA" id="ARBA00022448"/>
    </source>
</evidence>
<keyword evidence="15" id="KW-1185">Reference proteome</keyword>
<dbReference type="GeneID" id="118415127"/>
<dbReference type="SMART" id="SM00225">
    <property type="entry name" value="BTB"/>
    <property type="match status" value="1"/>
</dbReference>
<dbReference type="GO" id="GO:0016020">
    <property type="term" value="C:membrane"/>
    <property type="evidence" value="ECO:0000318"/>
    <property type="project" value="GO_Central"/>
</dbReference>
<dbReference type="Gene3D" id="3.30.710.10">
    <property type="entry name" value="Potassium Channel Kv1.1, Chain A"/>
    <property type="match status" value="1"/>
</dbReference>
<evidence type="ECO:0000256" key="9">
    <source>
        <dbReference type="ARBA" id="ARBA00023065"/>
    </source>
</evidence>
<reference evidence="16" key="2">
    <citation type="submission" date="2025-08" db="UniProtKB">
        <authorList>
            <consortium name="RefSeq"/>
        </authorList>
    </citation>
    <scope>IDENTIFICATION</scope>
    <source>
        <strain evidence="16">S238N-H82</strain>
        <tissue evidence="16">Testes</tissue>
    </source>
</reference>
<dbReference type="InterPro" id="IPR003975">
    <property type="entry name" value="K_chnl_volt-dep_Kv4"/>
</dbReference>
<evidence type="ECO:0000313" key="16">
    <source>
        <dbReference type="RefSeq" id="XP_035675383.1"/>
    </source>
</evidence>
<keyword evidence="7" id="KW-0630">Potassium</keyword>
<reference evidence="15" key="1">
    <citation type="journal article" date="2020" name="Nat. Ecol. Evol.">
        <title>Deeply conserved synteny resolves early events in vertebrate evolution.</title>
        <authorList>
            <person name="Simakov O."/>
            <person name="Marletaz F."/>
            <person name="Yue J.X."/>
            <person name="O'Connell B."/>
            <person name="Jenkins J."/>
            <person name="Brandt A."/>
            <person name="Calef R."/>
            <person name="Tung C.H."/>
            <person name="Huang T.K."/>
            <person name="Schmutz J."/>
            <person name="Satoh N."/>
            <person name="Yu J.K."/>
            <person name="Putnam N.H."/>
            <person name="Green R.E."/>
            <person name="Rokhsar D.S."/>
        </authorList>
    </citation>
    <scope>NUCLEOTIDE SEQUENCE [LARGE SCALE GENOMIC DNA]</scope>
    <source>
        <strain evidence="15">S238N-H82</strain>
    </source>
</reference>
<dbReference type="PRINTS" id="PR00169">
    <property type="entry name" value="KCHANNEL"/>
</dbReference>
<name>A0A9J7L4Q9_BRAFL</name>
<dbReference type="Pfam" id="PF02214">
    <property type="entry name" value="BTB_2"/>
    <property type="match status" value="1"/>
</dbReference>
<keyword evidence="11" id="KW-0407">Ion channel</keyword>
<dbReference type="FunFam" id="1.20.120.350:FF:000081">
    <property type="entry name" value="Predicted protein"/>
    <property type="match status" value="1"/>
</dbReference>
<dbReference type="Proteomes" id="UP000001554">
    <property type="component" value="Chromosome 5"/>
</dbReference>
<feature type="transmembrane region" description="Helical" evidence="13">
    <location>
        <begin position="349"/>
        <end position="366"/>
    </location>
</feature>
<dbReference type="GO" id="GO:0001508">
    <property type="term" value="P:action potential"/>
    <property type="evidence" value="ECO:0000318"/>
    <property type="project" value="GO_Central"/>
</dbReference>
<dbReference type="KEGG" id="bfo:118415127"/>
<evidence type="ECO:0000256" key="12">
    <source>
        <dbReference type="SAM" id="MobiDB-lite"/>
    </source>
</evidence>
<dbReference type="RefSeq" id="XP_035675383.1">
    <property type="nucleotide sequence ID" value="XM_035819490.1"/>
</dbReference>
<evidence type="ECO:0000256" key="7">
    <source>
        <dbReference type="ARBA" id="ARBA00022958"/>
    </source>
</evidence>
<dbReference type="SUPFAM" id="SSF54695">
    <property type="entry name" value="POZ domain"/>
    <property type="match status" value="1"/>
</dbReference>
<evidence type="ECO:0000256" key="6">
    <source>
        <dbReference type="ARBA" id="ARBA00022882"/>
    </source>
</evidence>
<dbReference type="Gene3D" id="1.20.120.350">
    <property type="entry name" value="Voltage-gated potassium channels. Chain C"/>
    <property type="match status" value="1"/>
</dbReference>
<keyword evidence="9" id="KW-0406">Ion transport</keyword>
<evidence type="ECO:0000256" key="5">
    <source>
        <dbReference type="ARBA" id="ARBA00022826"/>
    </source>
</evidence>
<keyword evidence="4 13" id="KW-0812">Transmembrane</keyword>
<dbReference type="Gene3D" id="1.10.287.70">
    <property type="match status" value="1"/>
</dbReference>
<evidence type="ECO:0000256" key="8">
    <source>
        <dbReference type="ARBA" id="ARBA00022989"/>
    </source>
</evidence>
<dbReference type="AlphaFoldDB" id="A0A9J7L4Q9"/>
<dbReference type="InterPro" id="IPR011333">
    <property type="entry name" value="SKP1/BTB/POZ_sf"/>
</dbReference>
<dbReference type="InterPro" id="IPR005821">
    <property type="entry name" value="Ion_trans_dom"/>
</dbReference>
<dbReference type="OrthoDB" id="296522at2759"/>
<gene>
    <name evidence="16" type="primary">LOC118415127</name>
</gene>
<dbReference type="InterPro" id="IPR003968">
    <property type="entry name" value="K_chnl_volt-dep_Kv"/>
</dbReference>
<feature type="transmembrane region" description="Helical" evidence="13">
    <location>
        <begin position="316"/>
        <end position="337"/>
    </location>
</feature>
<dbReference type="GO" id="GO:0005250">
    <property type="term" value="F:A-type (transient outward) potassium channel activity"/>
    <property type="evidence" value="ECO:0000318"/>
    <property type="project" value="GO_Central"/>
</dbReference>
<dbReference type="InterPro" id="IPR003131">
    <property type="entry name" value="T1-type_BTB"/>
</dbReference>
<dbReference type="Pfam" id="PF00520">
    <property type="entry name" value="Ion_trans"/>
    <property type="match status" value="1"/>
</dbReference>
<evidence type="ECO:0000256" key="3">
    <source>
        <dbReference type="ARBA" id="ARBA00022538"/>
    </source>
</evidence>
<protein>
    <submittedName>
        <fullName evidence="16">Potassium voltage-gated channel subfamily D member 2-like</fullName>
    </submittedName>
</protein>
<proteinExistence type="predicted"/>
<feature type="domain" description="BTB" evidence="14">
    <location>
        <begin position="33"/>
        <end position="133"/>
    </location>
</feature>
<dbReference type="FunFam" id="3.30.710.10:FF:000152">
    <property type="entry name" value="Predicted protein"/>
    <property type="match status" value="1"/>
</dbReference>
<evidence type="ECO:0000259" key="14">
    <source>
        <dbReference type="SMART" id="SM00225"/>
    </source>
</evidence>
<dbReference type="PRINTS" id="PR01491">
    <property type="entry name" value="KVCHANNEL"/>
</dbReference>
<keyword evidence="2" id="KW-0813">Transport</keyword>
<dbReference type="PRINTS" id="PR01497">
    <property type="entry name" value="SHALCHANNEL"/>
</dbReference>
<evidence type="ECO:0000256" key="13">
    <source>
        <dbReference type="SAM" id="Phobius"/>
    </source>
</evidence>
<dbReference type="GO" id="GO:0051260">
    <property type="term" value="P:protein homooligomerization"/>
    <property type="evidence" value="ECO:0007669"/>
    <property type="project" value="InterPro"/>
</dbReference>
<dbReference type="PANTHER" id="PTHR11537">
    <property type="entry name" value="VOLTAGE-GATED POTASSIUM CHANNEL"/>
    <property type="match status" value="1"/>
</dbReference>
<evidence type="ECO:0000256" key="10">
    <source>
        <dbReference type="ARBA" id="ARBA00023136"/>
    </source>
</evidence>
<evidence type="ECO:0000313" key="15">
    <source>
        <dbReference type="Proteomes" id="UP000001554"/>
    </source>
</evidence>
<keyword evidence="10 13" id="KW-0472">Membrane</keyword>
<keyword evidence="6" id="KW-0851">Voltage-gated channel</keyword>
<evidence type="ECO:0000256" key="11">
    <source>
        <dbReference type="ARBA" id="ARBA00023303"/>
    </source>
</evidence>
<dbReference type="GO" id="GO:0008076">
    <property type="term" value="C:voltage-gated potassium channel complex"/>
    <property type="evidence" value="ECO:0000318"/>
    <property type="project" value="GO_Central"/>
</dbReference>
<evidence type="ECO:0000256" key="1">
    <source>
        <dbReference type="ARBA" id="ARBA00004141"/>
    </source>
</evidence>
<keyword evidence="8 13" id="KW-1133">Transmembrane helix</keyword>
<keyword evidence="3" id="KW-0633">Potassium transport</keyword>
<evidence type="ECO:0000256" key="4">
    <source>
        <dbReference type="ARBA" id="ARBA00022692"/>
    </source>
</evidence>
<dbReference type="PANTHER" id="PTHR11537:SF105">
    <property type="entry name" value="POTASSIUM VOLTAGE-GATED CHANNEL PROTEIN SHAL"/>
    <property type="match status" value="1"/>
</dbReference>
<dbReference type="FunFam" id="1.10.287.70:FF:000028">
    <property type="entry name" value="potassium voltage-gated channel subfamily D member 3"/>
    <property type="match status" value="1"/>
</dbReference>
<dbReference type="InterPro" id="IPR027359">
    <property type="entry name" value="Volt_channel_dom_sf"/>
</dbReference>
<keyword evidence="5" id="KW-0631">Potassium channel</keyword>
<dbReference type="InterPro" id="IPR028325">
    <property type="entry name" value="VG_K_chnl"/>
</dbReference>
<dbReference type="OMA" id="CERGRPE"/>
<organism evidence="15 16">
    <name type="scientific">Branchiostoma floridae</name>
    <name type="common">Florida lancelet</name>
    <name type="synonym">Amphioxus</name>
    <dbReference type="NCBI Taxonomy" id="7739"/>
    <lineage>
        <taxon>Eukaryota</taxon>
        <taxon>Metazoa</taxon>
        <taxon>Chordata</taxon>
        <taxon>Cephalochordata</taxon>
        <taxon>Leptocardii</taxon>
        <taxon>Amphioxiformes</taxon>
        <taxon>Branchiostomatidae</taxon>
        <taxon>Branchiostoma</taxon>
    </lineage>
</organism>
<sequence>MDGAEVASCSVRQPAVHPEHFPAMKMQFVRRDHRVKINVGGTLFVTSRKIFDRFPDSLLGSDEKDYFYNAETDEYVFDRDPDIFRYILTYYRTGHLHYPENESVKDYDNELIFFRLMAEDIVGACCRETYMEKKEALEQIESEVATGTGSKEASTLSTVRARLWSILDDPLSGIVAQVAFYVTGSMIVASIVANVVETIWCRNFGGQDEWLRCGDRYRITFSVVEITCVTYFTIEYSLRLFAAPNRREYVKSPLSVIDLVSIVPFYIALCIPENKELNGVFVTLRVFRVFRIFKLSRSSSGMQMLGQTLKACMRDLGFLLFALAMTVVIFATMMYYCERGRPESNFTSIPAGFWYIIVTMTTLGYGDMVPNTIVGMLVTAFCCLSSVVLLTLPVTVIVSNFNAIYRPEKVFKGDKALLTGGVESPERERFDRQHQHLIDCLRNTTRPGFYLTRRRQGSRDLHRSDASSSTPASFQELSVETILDYDETSS</sequence>
<accession>A0A9J7L4Q9</accession>
<dbReference type="SUPFAM" id="SSF81324">
    <property type="entry name" value="Voltage-gated potassium channels"/>
    <property type="match status" value="1"/>
</dbReference>
<dbReference type="GO" id="GO:0071805">
    <property type="term" value="P:potassium ion transmembrane transport"/>
    <property type="evidence" value="ECO:0000318"/>
    <property type="project" value="GO_Central"/>
</dbReference>
<comment type="subcellular location">
    <subcellularLocation>
        <location evidence="1">Membrane</location>
        <topology evidence="1">Multi-pass membrane protein</topology>
    </subcellularLocation>
</comment>
<dbReference type="InterPro" id="IPR000210">
    <property type="entry name" value="BTB/POZ_dom"/>
</dbReference>
<feature type="region of interest" description="Disordered" evidence="12">
    <location>
        <begin position="454"/>
        <end position="474"/>
    </location>
</feature>